<dbReference type="InterPro" id="IPR036134">
    <property type="entry name" value="Crypto/Photolyase_FAD-like_sf"/>
</dbReference>
<dbReference type="RefSeq" id="WP_009726035.1">
    <property type="nucleotide sequence ID" value="NZ_APHR01000024.1"/>
</dbReference>
<dbReference type="NCBIfam" id="TIGR02765">
    <property type="entry name" value="crypto_DASH"/>
    <property type="match status" value="1"/>
</dbReference>
<dbReference type="SUPFAM" id="SSF52425">
    <property type="entry name" value="Cryptochrome/photolyase, N-terminal domain"/>
    <property type="match status" value="1"/>
</dbReference>
<evidence type="ECO:0000256" key="6">
    <source>
        <dbReference type="PIRSR" id="PIRSR602081-1"/>
    </source>
</evidence>
<dbReference type="Gene3D" id="1.10.579.10">
    <property type="entry name" value="DNA Cyclobutane Dipyrimidine Photolyase, subunit A, domain 3"/>
    <property type="match status" value="1"/>
</dbReference>
<dbReference type="InterPro" id="IPR005101">
    <property type="entry name" value="Cryptochr/Photolyase_FAD-bd"/>
</dbReference>
<dbReference type="STRING" id="1286106.MPL1_05127"/>
<evidence type="ECO:0000256" key="3">
    <source>
        <dbReference type="ARBA" id="ARBA00022630"/>
    </source>
</evidence>
<proteinExistence type="inferred from homology"/>
<dbReference type="AlphaFoldDB" id="M7P1N8"/>
<dbReference type="PANTHER" id="PTHR11455:SF22">
    <property type="entry name" value="CRYPTOCHROME DASH"/>
    <property type="match status" value="1"/>
</dbReference>
<dbReference type="InterPro" id="IPR014729">
    <property type="entry name" value="Rossmann-like_a/b/a_fold"/>
</dbReference>
<sequence length="440" mass="50994">MTQTGLFWFNNDLRLHDQTALWQLANRVDRLVCVFCIDPEWLKPNGLNSRAMGQQRYRFLLESLADLQEALTDLGQTLLVLEQRPVAAISQLIEQHQISHVGRSAHPGIYEQRQWATLQRSFPGTRFLETDTFTLFHREDLPFAIDDLPKSFSQFRRKVETLQVPAAQKAMTYLPSPPPLEFTSIPQQQAALNTLFKGGERAALTHLGNYFSSEAASSYKQTRNALDGWLNSTRFSPWLANGSLSARYIHSCLRQYERLHGANDSTKWIFVELLWREYFQWYAIQHGYRLFTPAGITQKPVRCCFYPERYQRWCHGNTPYPLVNALMHELNETGYMSNRGRQIVASAFIHELRMDWRYGAAYFEQQLIDYDMASNWGNWQYIAGVGADPRGGRHFNLEKQTREYDPDGIFINKWQGGEGNQPLDSLDAADWPIMPPRPRS</sequence>
<feature type="binding site" evidence="6">
    <location>
        <begin position="369"/>
        <end position="371"/>
    </location>
    <ligand>
        <name>FAD</name>
        <dbReference type="ChEBI" id="CHEBI:57692"/>
    </ligand>
</feature>
<dbReference type="GO" id="GO:0071949">
    <property type="term" value="F:FAD binding"/>
    <property type="evidence" value="ECO:0007669"/>
    <property type="project" value="TreeGrafter"/>
</dbReference>
<dbReference type="eggNOG" id="COG0415">
    <property type="taxonomic scope" value="Bacteria"/>
</dbReference>
<dbReference type="SUPFAM" id="SSF48173">
    <property type="entry name" value="Cryptochrome/photolyase FAD-binding domain"/>
    <property type="match status" value="1"/>
</dbReference>
<dbReference type="PRINTS" id="PR00147">
    <property type="entry name" value="DNAPHOTLYASE"/>
</dbReference>
<evidence type="ECO:0000259" key="8">
    <source>
        <dbReference type="PROSITE" id="PS51645"/>
    </source>
</evidence>
<dbReference type="Gene3D" id="3.40.50.620">
    <property type="entry name" value="HUPs"/>
    <property type="match status" value="1"/>
</dbReference>
<dbReference type="InterPro" id="IPR006050">
    <property type="entry name" value="DNA_photolyase_N"/>
</dbReference>
<dbReference type="Pfam" id="PF00875">
    <property type="entry name" value="DNA_photolyase"/>
    <property type="match status" value="1"/>
</dbReference>
<dbReference type="Pfam" id="PF03441">
    <property type="entry name" value="FAD_binding_7"/>
    <property type="match status" value="1"/>
</dbReference>
<comment type="function">
    <text evidence="7">May have a photoreceptor function.</text>
</comment>
<comment type="similarity">
    <text evidence="1 7">Belongs to the DNA photolyase class-1 family.</text>
</comment>
<comment type="cofactor">
    <cofactor evidence="7">
        <name>(6R)-5,10-methylene-5,6,7,8-tetrahydrofolate</name>
        <dbReference type="ChEBI" id="CHEBI:15636"/>
    </cofactor>
    <text evidence="7">Binds 1 5,10-methenyltetrahydrofolate (MTHF) per subunit.</text>
</comment>
<feature type="domain" description="Photolyase/cryptochrome alpha/beta" evidence="8">
    <location>
        <begin position="3"/>
        <end position="135"/>
    </location>
</feature>
<dbReference type="GO" id="GO:0003913">
    <property type="term" value="F:DNA photolyase activity"/>
    <property type="evidence" value="ECO:0007669"/>
    <property type="project" value="InterPro"/>
</dbReference>
<comment type="cofactor">
    <cofactor evidence="6 7">
        <name>FAD</name>
        <dbReference type="ChEBI" id="CHEBI:57692"/>
    </cofactor>
    <text evidence="6 7">Binds 1 FAD per subunit.</text>
</comment>
<dbReference type="InterPro" id="IPR002081">
    <property type="entry name" value="Cryptochrome/DNA_photolyase_1"/>
</dbReference>
<keyword evidence="10" id="KW-1185">Reference proteome</keyword>
<dbReference type="GO" id="GO:0003677">
    <property type="term" value="F:DNA binding"/>
    <property type="evidence" value="ECO:0007669"/>
    <property type="project" value="TreeGrafter"/>
</dbReference>
<dbReference type="Proteomes" id="UP000012019">
    <property type="component" value="Unassembled WGS sequence"/>
</dbReference>
<dbReference type="OrthoDB" id="9772484at2"/>
<organism evidence="9 10">
    <name type="scientific">Methylophaga lonarensis MPL</name>
    <dbReference type="NCBI Taxonomy" id="1286106"/>
    <lineage>
        <taxon>Bacteria</taxon>
        <taxon>Pseudomonadati</taxon>
        <taxon>Pseudomonadota</taxon>
        <taxon>Gammaproteobacteria</taxon>
        <taxon>Thiotrichales</taxon>
        <taxon>Piscirickettsiaceae</taxon>
        <taxon>Methylophaga</taxon>
    </lineage>
</organism>
<evidence type="ECO:0000256" key="5">
    <source>
        <dbReference type="ARBA" id="ARBA00022991"/>
    </source>
</evidence>
<dbReference type="PANTHER" id="PTHR11455">
    <property type="entry name" value="CRYPTOCHROME"/>
    <property type="match status" value="1"/>
</dbReference>
<evidence type="ECO:0000313" key="10">
    <source>
        <dbReference type="Proteomes" id="UP000012019"/>
    </source>
</evidence>
<accession>M7P1N8</accession>
<dbReference type="Gene3D" id="1.25.40.80">
    <property type="match status" value="1"/>
</dbReference>
<evidence type="ECO:0000256" key="4">
    <source>
        <dbReference type="ARBA" id="ARBA00022827"/>
    </source>
</evidence>
<gene>
    <name evidence="9" type="ORF">MPL1_05127</name>
</gene>
<dbReference type="GO" id="GO:0000719">
    <property type="term" value="P:photoreactive repair"/>
    <property type="evidence" value="ECO:0007669"/>
    <property type="project" value="TreeGrafter"/>
</dbReference>
<keyword evidence="3 6" id="KW-0285">Flavoprotein</keyword>
<dbReference type="PATRIC" id="fig|1286106.3.peg.1029"/>
<dbReference type="InterPro" id="IPR036155">
    <property type="entry name" value="Crypto/Photolyase_N_sf"/>
</dbReference>
<evidence type="ECO:0000313" key="9">
    <source>
        <dbReference type="EMBL" id="EMR13406.1"/>
    </source>
</evidence>
<feature type="binding site" evidence="6">
    <location>
        <position position="219"/>
    </location>
    <ligand>
        <name>FAD</name>
        <dbReference type="ChEBI" id="CHEBI:57692"/>
    </ligand>
</feature>
<dbReference type="EMBL" id="APHR01000024">
    <property type="protein sequence ID" value="EMR13406.1"/>
    <property type="molecule type" value="Genomic_DNA"/>
</dbReference>
<dbReference type="PROSITE" id="PS51645">
    <property type="entry name" value="PHR_CRY_ALPHA_BETA"/>
    <property type="match status" value="1"/>
</dbReference>
<dbReference type="InterPro" id="IPR014133">
    <property type="entry name" value="Cry_DASH"/>
</dbReference>
<keyword evidence="4 6" id="KW-0274">FAD</keyword>
<reference evidence="9 10" key="1">
    <citation type="journal article" date="2013" name="Genome Announc.">
        <title>Draft Genome Sequence of Methylophaga lonarensis MPLT, a Haloalkaliphilic (Non-Methane-Utilizing) Methylotroph.</title>
        <authorList>
            <person name="Shetty S.A."/>
            <person name="Marathe N.P."/>
            <person name="Munot H."/>
            <person name="Antony C.P."/>
            <person name="Dhotre D.P."/>
            <person name="Murrell J.C."/>
            <person name="Shouche Y.S."/>
        </authorList>
    </citation>
    <scope>NUCLEOTIDE SEQUENCE [LARGE SCALE GENOMIC DNA]</scope>
    <source>
        <strain evidence="9 10">MPL</strain>
    </source>
</reference>
<name>M7P1N8_9GAMM</name>
<keyword evidence="5 7" id="KW-0157">Chromophore</keyword>
<feature type="binding site" evidence="6">
    <location>
        <begin position="232"/>
        <end position="236"/>
    </location>
    <ligand>
        <name>FAD</name>
        <dbReference type="ChEBI" id="CHEBI:57692"/>
    </ligand>
</feature>
<evidence type="ECO:0000256" key="1">
    <source>
        <dbReference type="ARBA" id="ARBA00005862"/>
    </source>
</evidence>
<evidence type="ECO:0000256" key="7">
    <source>
        <dbReference type="RuleBase" id="RU367151"/>
    </source>
</evidence>
<protein>
    <recommendedName>
        <fullName evidence="2 7">Cryptochrome DASH</fullName>
    </recommendedName>
</protein>
<evidence type="ECO:0000256" key="2">
    <source>
        <dbReference type="ARBA" id="ARBA00017881"/>
    </source>
</evidence>
<comment type="caution">
    <text evidence="9">The sequence shown here is derived from an EMBL/GenBank/DDBJ whole genome shotgun (WGS) entry which is preliminary data.</text>
</comment>